<dbReference type="GO" id="GO:0015986">
    <property type="term" value="P:proton motive force-driven ATP synthesis"/>
    <property type="evidence" value="ECO:0007669"/>
    <property type="project" value="InterPro"/>
</dbReference>
<keyword evidence="7" id="KW-0138">CF(0)</keyword>
<dbReference type="NCBIfam" id="NF004411">
    <property type="entry name" value="PRK05759.1-2"/>
    <property type="match status" value="1"/>
</dbReference>
<keyword evidence="12 15" id="KW-0472">Membrane</keyword>
<keyword evidence="10 15" id="KW-1133">Transmembrane helix</keyword>
<dbReference type="InterPro" id="IPR050059">
    <property type="entry name" value="ATP_synthase_B_chain"/>
</dbReference>
<evidence type="ECO:0000256" key="6">
    <source>
        <dbReference type="ARBA" id="ARBA00022519"/>
    </source>
</evidence>
<sequence>MNINLTLIGQSITFAIFVWFCYAYVWPPLVTALTERQKKIADGLAAAERGQHEQELAEKKATEYLKDAKGQASDIINQAQKRANEIVDDAKGDARTEADRIKAGADAEIEQEINRAREHLRQEVVVLAISGAEKVLKREVDKEAHSSSLNELAAQL</sequence>
<comment type="similarity">
    <text evidence="3">Belongs to the ATPase B chain family.</text>
</comment>
<evidence type="ECO:0000256" key="13">
    <source>
        <dbReference type="ARBA" id="ARBA00023310"/>
    </source>
</evidence>
<dbReference type="InterPro" id="IPR005864">
    <property type="entry name" value="ATP_synth_F0_bsu_bac"/>
</dbReference>
<evidence type="ECO:0000256" key="3">
    <source>
        <dbReference type="ARBA" id="ARBA00005513"/>
    </source>
</evidence>
<evidence type="ECO:0000256" key="2">
    <source>
        <dbReference type="ARBA" id="ARBA00004308"/>
    </source>
</evidence>
<dbReference type="GO" id="GO:0045259">
    <property type="term" value="C:proton-transporting ATP synthase complex"/>
    <property type="evidence" value="ECO:0007669"/>
    <property type="project" value="UniProtKB-KW"/>
</dbReference>
<dbReference type="GO" id="GO:0046961">
    <property type="term" value="F:proton-transporting ATPase activity, rotational mechanism"/>
    <property type="evidence" value="ECO:0007669"/>
    <property type="project" value="TreeGrafter"/>
</dbReference>
<dbReference type="PANTHER" id="PTHR33445:SF1">
    <property type="entry name" value="ATP SYNTHASE SUBUNIT B"/>
    <property type="match status" value="1"/>
</dbReference>
<accession>A0A3B0XB80</accession>
<evidence type="ECO:0000256" key="12">
    <source>
        <dbReference type="ARBA" id="ARBA00023136"/>
    </source>
</evidence>
<evidence type="ECO:0000256" key="9">
    <source>
        <dbReference type="ARBA" id="ARBA00022781"/>
    </source>
</evidence>
<dbReference type="InterPro" id="IPR028987">
    <property type="entry name" value="ATP_synth_B-like_membr_sf"/>
</dbReference>
<evidence type="ECO:0000256" key="10">
    <source>
        <dbReference type="ARBA" id="ARBA00022989"/>
    </source>
</evidence>
<dbReference type="GO" id="GO:0012505">
    <property type="term" value="C:endomembrane system"/>
    <property type="evidence" value="ECO:0007669"/>
    <property type="project" value="UniProtKB-SubCell"/>
</dbReference>
<dbReference type="HAMAP" id="MF_01398">
    <property type="entry name" value="ATP_synth_b_bprime"/>
    <property type="match status" value="1"/>
</dbReference>
<evidence type="ECO:0000313" key="16">
    <source>
        <dbReference type="EMBL" id="VAW53234.1"/>
    </source>
</evidence>
<dbReference type="Pfam" id="PF00430">
    <property type="entry name" value="ATP-synt_B"/>
    <property type="match status" value="1"/>
</dbReference>
<evidence type="ECO:0000256" key="11">
    <source>
        <dbReference type="ARBA" id="ARBA00023065"/>
    </source>
</evidence>
<organism evidence="16">
    <name type="scientific">hydrothermal vent metagenome</name>
    <dbReference type="NCBI Taxonomy" id="652676"/>
    <lineage>
        <taxon>unclassified sequences</taxon>
        <taxon>metagenomes</taxon>
        <taxon>ecological metagenomes</taxon>
    </lineage>
</organism>
<dbReference type="InterPro" id="IPR002146">
    <property type="entry name" value="ATP_synth_b/b'su_bac/chlpt"/>
</dbReference>
<dbReference type="EC" id="3.6.3.14" evidence="16"/>
<keyword evidence="5" id="KW-1003">Cell membrane</keyword>
<evidence type="ECO:0000256" key="5">
    <source>
        <dbReference type="ARBA" id="ARBA00022475"/>
    </source>
</evidence>
<dbReference type="EMBL" id="UOFE01000033">
    <property type="protein sequence ID" value="VAW53234.1"/>
    <property type="molecule type" value="Genomic_DNA"/>
</dbReference>
<dbReference type="PANTHER" id="PTHR33445">
    <property type="entry name" value="ATP SYNTHASE SUBUNIT B', CHLOROPLASTIC"/>
    <property type="match status" value="1"/>
</dbReference>
<reference evidence="16" key="1">
    <citation type="submission" date="2018-06" db="EMBL/GenBank/DDBJ databases">
        <authorList>
            <person name="Zhirakovskaya E."/>
        </authorList>
    </citation>
    <scope>NUCLEOTIDE SEQUENCE</scope>
</reference>
<name>A0A3B0XB80_9ZZZZ</name>
<keyword evidence="9" id="KW-0375">Hydrogen ion transport</keyword>
<evidence type="ECO:0000256" key="7">
    <source>
        <dbReference type="ARBA" id="ARBA00022547"/>
    </source>
</evidence>
<dbReference type="Gene3D" id="1.20.5.620">
    <property type="entry name" value="F1F0 ATP synthase subunit B, membrane domain"/>
    <property type="match status" value="1"/>
</dbReference>
<evidence type="ECO:0000256" key="8">
    <source>
        <dbReference type="ARBA" id="ARBA00022692"/>
    </source>
</evidence>
<keyword evidence="13" id="KW-0066">ATP synthesis</keyword>
<evidence type="ECO:0000256" key="1">
    <source>
        <dbReference type="ARBA" id="ARBA00004167"/>
    </source>
</evidence>
<feature type="transmembrane region" description="Helical" evidence="15">
    <location>
        <begin position="12"/>
        <end position="30"/>
    </location>
</feature>
<dbReference type="FunFam" id="1.20.5.620:FF:000001">
    <property type="entry name" value="ATP synthase subunit b"/>
    <property type="match status" value="1"/>
</dbReference>
<keyword evidence="16" id="KW-0378">Hydrolase</keyword>
<keyword evidence="4" id="KW-0813">Transport</keyword>
<dbReference type="AlphaFoldDB" id="A0A3B0XB80"/>
<protein>
    <submittedName>
        <fullName evidence="16">ATP synthase F0 sector subunit b</fullName>
        <ecNumber evidence="16">3.6.3.14</ecNumber>
    </submittedName>
</protein>
<dbReference type="SUPFAM" id="SSF81573">
    <property type="entry name" value="F1F0 ATP synthase subunit B, membrane domain"/>
    <property type="match status" value="1"/>
</dbReference>
<dbReference type="NCBIfam" id="TIGR01144">
    <property type="entry name" value="ATP_synt_b"/>
    <property type="match status" value="1"/>
</dbReference>
<dbReference type="GO" id="GO:0016787">
    <property type="term" value="F:hydrolase activity"/>
    <property type="evidence" value="ECO:0007669"/>
    <property type="project" value="UniProtKB-KW"/>
</dbReference>
<keyword evidence="8 15" id="KW-0812">Transmembrane</keyword>
<evidence type="ECO:0000256" key="14">
    <source>
        <dbReference type="ARBA" id="ARBA00025198"/>
    </source>
</evidence>
<evidence type="ECO:0000256" key="15">
    <source>
        <dbReference type="SAM" id="Phobius"/>
    </source>
</evidence>
<comment type="function">
    <text evidence="14">F(1)F(0) ATP synthase produces ATP from ADP in the presence of a proton or sodium gradient. F-type ATPases consist of two structural domains, F(1) containing the extramembraneous catalytic core and F(0) containing the membrane proton channel, linked together by a central stalk and a peripheral stalk. During catalysis, ATP synthesis in the catalytic domain of F(1) is coupled via a rotary mechanism of the central stalk subunits to proton translocation.</text>
</comment>
<dbReference type="CDD" id="cd06503">
    <property type="entry name" value="ATP-synt_Fo_b"/>
    <property type="match status" value="1"/>
</dbReference>
<evidence type="ECO:0000256" key="4">
    <source>
        <dbReference type="ARBA" id="ARBA00022448"/>
    </source>
</evidence>
<proteinExistence type="inferred from homology"/>
<comment type="subcellular location">
    <subcellularLocation>
        <location evidence="2">Endomembrane system</location>
    </subcellularLocation>
    <subcellularLocation>
        <location evidence="1">Membrane</location>
        <topology evidence="1">Single-pass membrane protein</topology>
    </subcellularLocation>
</comment>
<keyword evidence="6" id="KW-0997">Cell inner membrane</keyword>
<keyword evidence="11" id="KW-0406">Ion transport</keyword>
<gene>
    <name evidence="16" type="ORF">MNBD_GAMMA05-1147</name>
</gene>